<dbReference type="InterPro" id="IPR010345">
    <property type="entry name" value="IL-17_fam"/>
</dbReference>
<dbReference type="KEGG" id="nss:113429658"/>
<evidence type="ECO:0000313" key="6">
    <source>
        <dbReference type="Proteomes" id="UP000504612"/>
    </source>
</evidence>
<dbReference type="InterPro" id="IPR029034">
    <property type="entry name" value="Cystine-knot_cytokine"/>
</dbReference>
<reference evidence="7" key="1">
    <citation type="submission" date="2025-08" db="UniProtKB">
        <authorList>
            <consortium name="RefSeq"/>
        </authorList>
    </citation>
    <scope>IDENTIFICATION</scope>
</reference>
<dbReference type="RefSeq" id="XP_026547945.1">
    <property type="nucleotide sequence ID" value="XM_026692160.1"/>
</dbReference>
<feature type="signal peptide" evidence="5">
    <location>
        <begin position="1"/>
        <end position="17"/>
    </location>
</feature>
<evidence type="ECO:0000256" key="3">
    <source>
        <dbReference type="ARBA" id="ARBA00022525"/>
    </source>
</evidence>
<protein>
    <submittedName>
        <fullName evidence="7">Interleukin-25</fullName>
    </submittedName>
</protein>
<evidence type="ECO:0000256" key="4">
    <source>
        <dbReference type="ARBA" id="ARBA00022729"/>
    </source>
</evidence>
<evidence type="ECO:0000313" key="7">
    <source>
        <dbReference type="RefSeq" id="XP_026547945.1"/>
    </source>
</evidence>
<feature type="chain" id="PRO_5026939818" evidence="5">
    <location>
        <begin position="18"/>
        <end position="168"/>
    </location>
</feature>
<evidence type="ECO:0000256" key="5">
    <source>
        <dbReference type="SAM" id="SignalP"/>
    </source>
</evidence>
<keyword evidence="4 5" id="KW-0732">Signal</keyword>
<dbReference type="GeneID" id="113429658"/>
<comment type="subcellular location">
    <subcellularLocation>
        <location evidence="1">Secreted</location>
    </subcellularLocation>
</comment>
<dbReference type="Pfam" id="PF06083">
    <property type="entry name" value="IL17"/>
    <property type="match status" value="1"/>
</dbReference>
<dbReference type="AlphaFoldDB" id="A0A6J1VY71"/>
<comment type="similarity">
    <text evidence="2">Belongs to the IL-17 family.</text>
</comment>
<dbReference type="GO" id="GO:0005125">
    <property type="term" value="F:cytokine activity"/>
    <property type="evidence" value="ECO:0007669"/>
    <property type="project" value="InterPro"/>
</dbReference>
<accession>A0A6J1VY71</accession>
<name>A0A6J1VY71_9SAUR</name>
<dbReference type="GO" id="GO:0005576">
    <property type="term" value="C:extracellular region"/>
    <property type="evidence" value="ECO:0007669"/>
    <property type="project" value="UniProtKB-SubCell"/>
</dbReference>
<keyword evidence="6" id="KW-1185">Reference proteome</keyword>
<evidence type="ECO:0000256" key="2">
    <source>
        <dbReference type="ARBA" id="ARBA00007236"/>
    </source>
</evidence>
<gene>
    <name evidence="7" type="primary">IL25</name>
</gene>
<dbReference type="CTD" id="64806"/>
<feature type="non-terminal residue" evidence="7">
    <location>
        <position position="1"/>
    </location>
</feature>
<sequence length="168" mass="18802">AVISVLFLASFLHQTHGCFSKNDCCTDNKIDTLGKDLQVSDPIFTSPSAPVSATDCQALSKGTVAQRSISPWSYWKDFNATRYPQNLWQASCSCDHCLSFRSSPRHDASTYNSLEKRGNSVTVRSSILVFYRKECPGREGLFYLQPHNYELNVSCACVVPRYSSKGRK</sequence>
<dbReference type="Gene3D" id="2.10.90.10">
    <property type="entry name" value="Cystine-knot cytokines"/>
    <property type="match status" value="1"/>
</dbReference>
<keyword evidence="3" id="KW-0964">Secreted</keyword>
<organism evidence="6 7">
    <name type="scientific">Notechis scutatus</name>
    <name type="common">mainland tiger snake</name>
    <dbReference type="NCBI Taxonomy" id="8663"/>
    <lineage>
        <taxon>Eukaryota</taxon>
        <taxon>Metazoa</taxon>
        <taxon>Chordata</taxon>
        <taxon>Craniata</taxon>
        <taxon>Vertebrata</taxon>
        <taxon>Euteleostomi</taxon>
        <taxon>Lepidosauria</taxon>
        <taxon>Squamata</taxon>
        <taxon>Bifurcata</taxon>
        <taxon>Unidentata</taxon>
        <taxon>Episquamata</taxon>
        <taxon>Toxicofera</taxon>
        <taxon>Serpentes</taxon>
        <taxon>Colubroidea</taxon>
        <taxon>Elapidae</taxon>
        <taxon>Hydrophiinae</taxon>
        <taxon>Notechis</taxon>
    </lineage>
</organism>
<evidence type="ECO:0000256" key="1">
    <source>
        <dbReference type="ARBA" id="ARBA00004613"/>
    </source>
</evidence>
<dbReference type="Proteomes" id="UP000504612">
    <property type="component" value="Unplaced"/>
</dbReference>
<proteinExistence type="inferred from homology"/>
<dbReference type="SUPFAM" id="SSF57501">
    <property type="entry name" value="Cystine-knot cytokines"/>
    <property type="match status" value="1"/>
</dbReference>